<organism evidence="2 3">
    <name type="scientific">Cytospora chrysosperma</name>
    <name type="common">Cytospora canker fungus</name>
    <name type="synonym">Sphaeria chrysosperma</name>
    <dbReference type="NCBI Taxonomy" id="252740"/>
    <lineage>
        <taxon>Eukaryota</taxon>
        <taxon>Fungi</taxon>
        <taxon>Dikarya</taxon>
        <taxon>Ascomycota</taxon>
        <taxon>Pezizomycotina</taxon>
        <taxon>Sordariomycetes</taxon>
        <taxon>Sordariomycetidae</taxon>
        <taxon>Diaporthales</taxon>
        <taxon>Cytosporaceae</taxon>
        <taxon>Cytospora</taxon>
    </lineage>
</organism>
<evidence type="ECO:0000256" key="1">
    <source>
        <dbReference type="SAM" id="Phobius"/>
    </source>
</evidence>
<dbReference type="AlphaFoldDB" id="A0A423W017"/>
<evidence type="ECO:0000313" key="2">
    <source>
        <dbReference type="EMBL" id="ROV96643.1"/>
    </source>
</evidence>
<comment type="caution">
    <text evidence="2">The sequence shown here is derived from an EMBL/GenBank/DDBJ whole genome shotgun (WGS) entry which is preliminary data.</text>
</comment>
<proteinExistence type="predicted"/>
<protein>
    <submittedName>
        <fullName evidence="2">Uncharacterized protein</fullName>
    </submittedName>
</protein>
<reference evidence="2 3" key="1">
    <citation type="submission" date="2015-09" db="EMBL/GenBank/DDBJ databases">
        <title>Host preference determinants of Valsa canker pathogens revealed by comparative genomics.</title>
        <authorList>
            <person name="Yin Z."/>
            <person name="Huang L."/>
        </authorList>
    </citation>
    <scope>NUCLEOTIDE SEQUENCE [LARGE SCALE GENOMIC DNA]</scope>
    <source>
        <strain evidence="2 3">YSFL</strain>
    </source>
</reference>
<gene>
    <name evidence="2" type="ORF">VSDG_05638</name>
</gene>
<dbReference type="CDD" id="cd12087">
    <property type="entry name" value="TM_EGFR-like"/>
    <property type="match status" value="1"/>
</dbReference>
<keyword evidence="1" id="KW-0472">Membrane</keyword>
<feature type="transmembrane region" description="Helical" evidence="1">
    <location>
        <begin position="80"/>
        <end position="102"/>
    </location>
</feature>
<accession>A0A423W017</accession>
<keyword evidence="1" id="KW-1133">Transmembrane helix</keyword>
<evidence type="ECO:0000313" key="3">
    <source>
        <dbReference type="Proteomes" id="UP000284375"/>
    </source>
</evidence>
<dbReference type="OrthoDB" id="5215637at2759"/>
<keyword evidence="1" id="KW-0812">Transmembrane</keyword>
<dbReference type="Proteomes" id="UP000284375">
    <property type="component" value="Unassembled WGS sequence"/>
</dbReference>
<dbReference type="EMBL" id="LJZO01000019">
    <property type="protein sequence ID" value="ROV96643.1"/>
    <property type="molecule type" value="Genomic_DNA"/>
</dbReference>
<keyword evidence="3" id="KW-1185">Reference proteome</keyword>
<sequence length="175" mass="18162">MSGTLIIEPIYGCASRTCLGTHYACATTLGGGCCPYGSNCINGGLCLSPSITNGSPSTMTAYKTNAAAGSPAGSENGLKIGLGVGLPVAVLASGALIFAWHIRRSKKRRGQKLATDDNPEYRKPELPDDPVIMRAELETGRTELPAQILAAELPEEGIMAELPEHPVSLNSAAHA</sequence>
<name>A0A423W017_CYTCH</name>